<sequence>MHVSISFTSYRPARDQTASLVNCKLLRASSGKPEGCLEKSTQTRILLNEH</sequence>
<evidence type="ECO:0000313" key="2">
    <source>
        <dbReference type="EMBL" id="CDY47079.1"/>
    </source>
</evidence>
<organism evidence="2 3">
    <name type="scientific">Brassica napus</name>
    <name type="common">Rape</name>
    <dbReference type="NCBI Taxonomy" id="3708"/>
    <lineage>
        <taxon>Eukaryota</taxon>
        <taxon>Viridiplantae</taxon>
        <taxon>Streptophyta</taxon>
        <taxon>Embryophyta</taxon>
        <taxon>Tracheophyta</taxon>
        <taxon>Spermatophyta</taxon>
        <taxon>Magnoliopsida</taxon>
        <taxon>eudicotyledons</taxon>
        <taxon>Gunneridae</taxon>
        <taxon>Pentapetalae</taxon>
        <taxon>rosids</taxon>
        <taxon>malvids</taxon>
        <taxon>Brassicales</taxon>
        <taxon>Brassicaceae</taxon>
        <taxon>Brassiceae</taxon>
        <taxon>Brassica</taxon>
    </lineage>
</organism>
<dbReference type="Proteomes" id="UP000028999">
    <property type="component" value="Unassembled WGS sequence"/>
</dbReference>
<evidence type="ECO:0000313" key="3">
    <source>
        <dbReference type="Proteomes" id="UP000028999"/>
    </source>
</evidence>
<reference evidence="2" key="2">
    <citation type="submission" date="2014-06" db="EMBL/GenBank/DDBJ databases">
        <authorList>
            <person name="Genoscope - CEA"/>
        </authorList>
    </citation>
    <scope>NUCLEOTIDE SEQUENCE</scope>
</reference>
<name>A0A078ICM8_BRANA</name>
<dbReference type="Proteomes" id="UP001295469">
    <property type="component" value="Chromosome A03"/>
</dbReference>
<dbReference type="EMBL" id="LK032696">
    <property type="protein sequence ID" value="CDY47079.1"/>
    <property type="molecule type" value="Genomic_DNA"/>
</dbReference>
<gene>
    <name evidence="2" type="primary">BnaA03g12190D</name>
    <name evidence="1" type="ORF">DARMORV10_A03P15090.1</name>
    <name evidence="2" type="ORF">GSBRNA2T00086701001</name>
</gene>
<keyword evidence="3" id="KW-1185">Reference proteome</keyword>
<dbReference type="PaxDb" id="3708-A0A078ICM8"/>
<dbReference type="Gramene" id="CDY47079">
    <property type="protein sequence ID" value="CDY47079"/>
    <property type="gene ID" value="GSBRNA2T00086701001"/>
</dbReference>
<proteinExistence type="predicted"/>
<dbReference type="EMBL" id="HG994357">
    <property type="protein sequence ID" value="CAF2121772.1"/>
    <property type="molecule type" value="Genomic_DNA"/>
</dbReference>
<protein>
    <submittedName>
        <fullName evidence="1">(rape) hypothetical protein</fullName>
    </submittedName>
    <submittedName>
        <fullName evidence="2">BnaA03g12190D protein</fullName>
    </submittedName>
</protein>
<accession>A0A078ICM8</accession>
<dbReference type="AlphaFoldDB" id="A0A078ICM8"/>
<evidence type="ECO:0000313" key="1">
    <source>
        <dbReference type="EMBL" id="CAF2121772.1"/>
    </source>
</evidence>
<reference evidence="1" key="3">
    <citation type="submission" date="2021-01" db="EMBL/GenBank/DDBJ databases">
        <authorList>
            <consortium name="Genoscope - CEA"/>
            <person name="William W."/>
        </authorList>
    </citation>
    <scope>NUCLEOTIDE SEQUENCE</scope>
</reference>
<reference evidence="2 3" key="1">
    <citation type="journal article" date="2014" name="Science">
        <title>Plant genetics. Early allopolyploid evolution in the post-Neolithic Brassica napus oilseed genome.</title>
        <authorList>
            <person name="Chalhoub B."/>
            <person name="Denoeud F."/>
            <person name="Liu S."/>
            <person name="Parkin I.A."/>
            <person name="Tang H."/>
            <person name="Wang X."/>
            <person name="Chiquet J."/>
            <person name="Belcram H."/>
            <person name="Tong C."/>
            <person name="Samans B."/>
            <person name="Correa M."/>
            <person name="Da Silva C."/>
            <person name="Just J."/>
            <person name="Falentin C."/>
            <person name="Koh C.S."/>
            <person name="Le Clainche I."/>
            <person name="Bernard M."/>
            <person name="Bento P."/>
            <person name="Noel B."/>
            <person name="Labadie K."/>
            <person name="Alberti A."/>
            <person name="Charles M."/>
            <person name="Arnaud D."/>
            <person name="Guo H."/>
            <person name="Daviaud C."/>
            <person name="Alamery S."/>
            <person name="Jabbari K."/>
            <person name="Zhao M."/>
            <person name="Edger P.P."/>
            <person name="Chelaifa H."/>
            <person name="Tack D."/>
            <person name="Lassalle G."/>
            <person name="Mestiri I."/>
            <person name="Schnel N."/>
            <person name="Le Paslier M.C."/>
            <person name="Fan G."/>
            <person name="Renault V."/>
            <person name="Bayer P.E."/>
            <person name="Golicz A.A."/>
            <person name="Manoli S."/>
            <person name="Lee T.H."/>
            <person name="Thi V.H."/>
            <person name="Chalabi S."/>
            <person name="Hu Q."/>
            <person name="Fan C."/>
            <person name="Tollenaere R."/>
            <person name="Lu Y."/>
            <person name="Battail C."/>
            <person name="Shen J."/>
            <person name="Sidebottom C.H."/>
            <person name="Wang X."/>
            <person name="Canaguier A."/>
            <person name="Chauveau A."/>
            <person name="Berard A."/>
            <person name="Deniot G."/>
            <person name="Guan M."/>
            <person name="Liu Z."/>
            <person name="Sun F."/>
            <person name="Lim Y.P."/>
            <person name="Lyons E."/>
            <person name="Town C.D."/>
            <person name="Bancroft I."/>
            <person name="Wang X."/>
            <person name="Meng J."/>
            <person name="Ma J."/>
            <person name="Pires J.C."/>
            <person name="King G.J."/>
            <person name="Brunel D."/>
            <person name="Delourme R."/>
            <person name="Renard M."/>
            <person name="Aury J.M."/>
            <person name="Adams K.L."/>
            <person name="Batley J."/>
            <person name="Snowdon R.J."/>
            <person name="Tost J."/>
            <person name="Edwards D."/>
            <person name="Zhou Y."/>
            <person name="Hua W."/>
            <person name="Sharpe A.G."/>
            <person name="Paterson A.H."/>
            <person name="Guan C."/>
            <person name="Wincker P."/>
        </authorList>
    </citation>
    <scope>NUCLEOTIDE SEQUENCE [LARGE SCALE GENOMIC DNA]</scope>
    <source>
        <strain evidence="3">cv. Darmor-bzh</strain>
    </source>
</reference>